<dbReference type="RefSeq" id="WP_273576328.1">
    <property type="nucleotide sequence ID" value="NZ_JAQRFN010000017.1"/>
</dbReference>
<name>A0ABT5LU71_9GAMM</name>
<keyword evidence="2" id="KW-1185">Reference proteome</keyword>
<accession>A0ABT5LU71</accession>
<dbReference type="Proteomes" id="UP001220225">
    <property type="component" value="Unassembled WGS sequence"/>
</dbReference>
<evidence type="ECO:0000313" key="2">
    <source>
        <dbReference type="Proteomes" id="UP001220225"/>
    </source>
</evidence>
<gene>
    <name evidence="1" type="ORF">PSI14_13195</name>
</gene>
<organism evidence="1 2">
    <name type="scientific">Xenorhabdus anantnagensis</name>
    <dbReference type="NCBI Taxonomy" id="3025875"/>
    <lineage>
        <taxon>Bacteria</taxon>
        <taxon>Pseudomonadati</taxon>
        <taxon>Pseudomonadota</taxon>
        <taxon>Gammaproteobacteria</taxon>
        <taxon>Enterobacterales</taxon>
        <taxon>Morganellaceae</taxon>
        <taxon>Xenorhabdus</taxon>
    </lineage>
</organism>
<evidence type="ECO:0000313" key="1">
    <source>
        <dbReference type="EMBL" id="MDC9597779.1"/>
    </source>
</evidence>
<comment type="caution">
    <text evidence="1">The sequence shown here is derived from an EMBL/GenBank/DDBJ whole genome shotgun (WGS) entry which is preliminary data.</text>
</comment>
<sequence length="58" mass="6323">MMNTTGKLSSPTVGYWSDDICFQKCADVPHGMHSLSGYGSFRLPLNADPYRQGIIGNS</sequence>
<proteinExistence type="predicted"/>
<protein>
    <submittedName>
        <fullName evidence="1">Uncharacterized protein</fullName>
    </submittedName>
</protein>
<reference evidence="1 2" key="1">
    <citation type="submission" date="2023-02" db="EMBL/GenBank/DDBJ databases">
        <title>Entomopathogenic bacteria.</title>
        <authorList>
            <person name="Machado R.A."/>
        </authorList>
    </citation>
    <scope>NUCLEOTIDE SEQUENCE [LARGE SCALE GENOMIC DNA]</scope>
    <source>
        <strain evidence="1 2">XENO-2</strain>
    </source>
</reference>
<dbReference type="EMBL" id="JAQRFN010000017">
    <property type="protein sequence ID" value="MDC9597779.1"/>
    <property type="molecule type" value="Genomic_DNA"/>
</dbReference>